<evidence type="ECO:0000313" key="3">
    <source>
        <dbReference type="Proteomes" id="UP001437256"/>
    </source>
</evidence>
<dbReference type="EMBL" id="JBBXMP010000597">
    <property type="protein sequence ID" value="KAL0057296.1"/>
    <property type="molecule type" value="Genomic_DNA"/>
</dbReference>
<reference evidence="1 3" key="1">
    <citation type="submission" date="2024-05" db="EMBL/GenBank/DDBJ databases">
        <title>A draft genome resource for the thread blight pathogen Marasmius tenuissimus strain MS-2.</title>
        <authorList>
            <person name="Yulfo-Soto G.E."/>
            <person name="Baruah I.K."/>
            <person name="Amoako-Attah I."/>
            <person name="Bukari Y."/>
            <person name="Meinhardt L.W."/>
            <person name="Bailey B.A."/>
            <person name="Cohen S.P."/>
        </authorList>
    </citation>
    <scope>NUCLEOTIDE SEQUENCE [LARGE SCALE GENOMIC DNA]</scope>
    <source>
        <strain evidence="1 3">MS-2</strain>
    </source>
</reference>
<sequence>MSLQAVYSQGEGRPLEPAIVQSLHDPSSRPLSSPSPSALLAAKDEEITVAKSRAKWLREVLDGLSEIWEHQSSREMAEHATEVDEIERRHFFGTGRVEHEQECIRAAELQKARDANLACILKLQHEIQTTQQSTSELQGRFQHVMAHQVTQTQ</sequence>
<gene>
    <name evidence="2" type="ORF">AAF712_016065</name>
    <name evidence="1" type="ORF">AAF712_016289</name>
</gene>
<accession>A0ABR2Z6A0</accession>
<dbReference type="Proteomes" id="UP001437256">
    <property type="component" value="Unassembled WGS sequence"/>
</dbReference>
<keyword evidence="3" id="KW-1185">Reference proteome</keyword>
<evidence type="ECO:0000313" key="1">
    <source>
        <dbReference type="EMBL" id="KAL0057086.1"/>
    </source>
</evidence>
<dbReference type="EMBL" id="JBBXMP010000708">
    <property type="protein sequence ID" value="KAL0057086.1"/>
    <property type="molecule type" value="Genomic_DNA"/>
</dbReference>
<evidence type="ECO:0000313" key="2">
    <source>
        <dbReference type="EMBL" id="KAL0057296.1"/>
    </source>
</evidence>
<organism evidence="1 3">
    <name type="scientific">Marasmius tenuissimus</name>
    <dbReference type="NCBI Taxonomy" id="585030"/>
    <lineage>
        <taxon>Eukaryota</taxon>
        <taxon>Fungi</taxon>
        <taxon>Dikarya</taxon>
        <taxon>Basidiomycota</taxon>
        <taxon>Agaricomycotina</taxon>
        <taxon>Agaricomycetes</taxon>
        <taxon>Agaricomycetidae</taxon>
        <taxon>Agaricales</taxon>
        <taxon>Marasmiineae</taxon>
        <taxon>Marasmiaceae</taxon>
        <taxon>Marasmius</taxon>
    </lineage>
</organism>
<proteinExistence type="predicted"/>
<protein>
    <submittedName>
        <fullName evidence="1">Uncharacterized protein</fullName>
    </submittedName>
</protein>
<name>A0ABR2Z6A0_9AGAR</name>
<feature type="non-terminal residue" evidence="1">
    <location>
        <position position="153"/>
    </location>
</feature>
<comment type="caution">
    <text evidence="1">The sequence shown here is derived from an EMBL/GenBank/DDBJ whole genome shotgun (WGS) entry which is preliminary data.</text>
</comment>